<feature type="coiled-coil region" evidence="1">
    <location>
        <begin position="356"/>
        <end position="387"/>
    </location>
</feature>
<dbReference type="Pfam" id="PF13476">
    <property type="entry name" value="AAA_23"/>
    <property type="match status" value="1"/>
</dbReference>
<dbReference type="AlphaFoldDB" id="A0A1I6LXS1"/>
<keyword evidence="1" id="KW-0175">Coiled coil</keyword>
<keyword evidence="4" id="KW-1185">Reference proteome</keyword>
<evidence type="ECO:0000256" key="1">
    <source>
        <dbReference type="SAM" id="Coils"/>
    </source>
</evidence>
<evidence type="ECO:0000259" key="2">
    <source>
        <dbReference type="Pfam" id="PF13476"/>
    </source>
</evidence>
<dbReference type="Proteomes" id="UP000199659">
    <property type="component" value="Unassembled WGS sequence"/>
</dbReference>
<dbReference type="EMBL" id="FOYZ01000024">
    <property type="protein sequence ID" value="SFS08271.1"/>
    <property type="molecule type" value="Genomic_DNA"/>
</dbReference>
<gene>
    <name evidence="3" type="ORF">SAMN05661086_03652</name>
</gene>
<dbReference type="RefSeq" id="WP_092564278.1">
    <property type="nucleotide sequence ID" value="NZ_FOYZ01000024.1"/>
</dbReference>
<dbReference type="OrthoDB" id="103556at2"/>
<proteinExistence type="predicted"/>
<evidence type="ECO:0000313" key="4">
    <source>
        <dbReference type="Proteomes" id="UP000199659"/>
    </source>
</evidence>
<sequence>MAGFWIKKVIAKSETKEAADVTFEQGLNVIQGRSDTGKTCIVKCIEFVFGGSMKTLTTPFKPSAGYNEAIVILASDKGDITVSRKVGKNQVEVSTQIEGIESGTYNLKHSEKSKTPDFNIIMLHLLGISGEPKVPANARFKPERLTWTNLLRLFYVNERRIDDEVSIIEPQETYEKTLFMSSLIYLLTGQDFSEMDVQTQKEIRKARKEAVEEYVNGKLSNAGERKERLEKELQIFGGIDIEAQIAQMISSLEETEHKIAAALEESKKLLSSIMALEEKSAECNVLLSRYQNLRSQYKADIQRLSFIVEGEVETKKLPQVTSCPFCEGKITPHSHKSYIETSKAELGRIMSQMQGLVETEKDVKAQQAKIQEELDEQRKKRSNIEAMIEQELKPESAKLTESINGYRAYIQINKEMQIVAEFAKDWSGDLDELAIKEQEEKDMEQIQYHPKEHFDSQFQTTMSEYADSILQECQYQGLAAARFDMKKFDIEVNGEPKGASHGKGYCSYLNTVVALMFRKYLNEHAIYNPELLIIDTPLHGFDEDDSEDAPESMKAGLFNYFINHQEGQLIVIENLDHIPHLDFAASGANVITFTKRKVDGERYGFLHDVY</sequence>
<dbReference type="SUPFAM" id="SSF52540">
    <property type="entry name" value="P-loop containing nucleoside triphosphate hydrolases"/>
    <property type="match status" value="1"/>
</dbReference>
<dbReference type="STRING" id="37658.SAMN05661086_03652"/>
<evidence type="ECO:0000313" key="3">
    <source>
        <dbReference type="EMBL" id="SFS08271.1"/>
    </source>
</evidence>
<name>A0A1I6LXS1_9FIRM</name>
<accession>A0A1I6LXS1</accession>
<feature type="domain" description="Rad50/SbcC-type AAA" evidence="2">
    <location>
        <begin position="19"/>
        <end position="265"/>
    </location>
</feature>
<feature type="coiled-coil region" evidence="1">
    <location>
        <begin position="245"/>
        <end position="296"/>
    </location>
</feature>
<reference evidence="3 4" key="1">
    <citation type="submission" date="2016-10" db="EMBL/GenBank/DDBJ databases">
        <authorList>
            <person name="de Groot N.N."/>
        </authorList>
    </citation>
    <scope>NUCLEOTIDE SEQUENCE [LARGE SCALE GENOMIC DNA]</scope>
    <source>
        <strain evidence="3 4">743A</strain>
    </source>
</reference>
<organism evidence="3 4">
    <name type="scientific">Anaeromicropila populeti</name>
    <dbReference type="NCBI Taxonomy" id="37658"/>
    <lineage>
        <taxon>Bacteria</taxon>
        <taxon>Bacillati</taxon>
        <taxon>Bacillota</taxon>
        <taxon>Clostridia</taxon>
        <taxon>Lachnospirales</taxon>
        <taxon>Lachnospiraceae</taxon>
        <taxon>Anaeromicropila</taxon>
    </lineage>
</organism>
<dbReference type="Gene3D" id="3.40.50.300">
    <property type="entry name" value="P-loop containing nucleotide triphosphate hydrolases"/>
    <property type="match status" value="2"/>
</dbReference>
<protein>
    <submittedName>
        <fullName evidence="3">AAA domain-containing protein</fullName>
    </submittedName>
</protein>
<dbReference type="InterPro" id="IPR038729">
    <property type="entry name" value="Rad50/SbcC_AAA"/>
</dbReference>
<dbReference type="InterPro" id="IPR027417">
    <property type="entry name" value="P-loop_NTPase"/>
</dbReference>
<dbReference type="SUPFAM" id="SSF75712">
    <property type="entry name" value="Rad50 coiled-coil Zn hook"/>
    <property type="match status" value="1"/>
</dbReference>